<accession>V7HWA0</accession>
<name>V7HWA0_9LACO</name>
<sequence>MVNLSFKEKVIIQLMRNKDAGLEPSSQAEIARKFGISKAYVGNILDKTQKGPKTNELRKRIASYVGIEN</sequence>
<dbReference type="RefSeq" id="WP_023860320.1">
    <property type="nucleotide sequence ID" value="NZ_AWWH01000183.1"/>
</dbReference>
<comment type="caution">
    <text evidence="1">The sequence shown here is derived from an EMBL/GenBank/DDBJ whole genome shotgun (WGS) entry which is preliminary data.</text>
</comment>
<keyword evidence="2" id="KW-1185">Reference proteome</keyword>
<reference evidence="1 2" key="1">
    <citation type="journal article" date="2014" name="Genome Announc.">
        <title>The Genome of the Predominant Equine Lactobacillus Species, Lactobacillus equi, Is Reflective of Its Lifestyle Adaptations to an Herbivorous Host.</title>
        <authorList>
            <person name="O'Donnell M.M."/>
            <person name="Harris H.M."/>
            <person name="O'Toole P.W."/>
            <person name="Ross R.P."/>
        </authorList>
    </citation>
    <scope>NUCLEOTIDE SEQUENCE [LARGE SCALE GENOMIC DNA]</scope>
    <source>
        <strain evidence="1 2">DPC 6820</strain>
    </source>
</reference>
<gene>
    <name evidence="1" type="ORF">LEQ_1845</name>
</gene>
<evidence type="ECO:0000313" key="1">
    <source>
        <dbReference type="EMBL" id="ETA73473.1"/>
    </source>
</evidence>
<dbReference type="EMBL" id="AWWH01000183">
    <property type="protein sequence ID" value="ETA73473.1"/>
    <property type="molecule type" value="Genomic_DNA"/>
</dbReference>
<proteinExistence type="predicted"/>
<evidence type="ECO:0000313" key="2">
    <source>
        <dbReference type="Proteomes" id="UP000018559"/>
    </source>
</evidence>
<protein>
    <recommendedName>
        <fullName evidence="3">HTH cro/C1-type domain-containing protein</fullName>
    </recommendedName>
</protein>
<organism evidence="1 2">
    <name type="scientific">Ligilactobacillus equi DPC 6820</name>
    <dbReference type="NCBI Taxonomy" id="1392007"/>
    <lineage>
        <taxon>Bacteria</taxon>
        <taxon>Bacillati</taxon>
        <taxon>Bacillota</taxon>
        <taxon>Bacilli</taxon>
        <taxon>Lactobacillales</taxon>
        <taxon>Lactobacillaceae</taxon>
        <taxon>Ligilactobacillus</taxon>
    </lineage>
</organism>
<dbReference type="Proteomes" id="UP000018559">
    <property type="component" value="Unassembled WGS sequence"/>
</dbReference>
<evidence type="ECO:0008006" key="3">
    <source>
        <dbReference type="Google" id="ProtNLM"/>
    </source>
</evidence>
<dbReference type="PATRIC" id="fig|1392007.3.peg.1727"/>
<dbReference type="AlphaFoldDB" id="V7HWA0"/>